<proteinExistence type="predicted"/>
<dbReference type="CDD" id="cd00090">
    <property type="entry name" value="HTH_ARSR"/>
    <property type="match status" value="1"/>
</dbReference>
<dbReference type="GO" id="GO:0003700">
    <property type="term" value="F:DNA-binding transcription factor activity"/>
    <property type="evidence" value="ECO:0007669"/>
    <property type="project" value="InterPro"/>
</dbReference>
<keyword evidence="1" id="KW-0805">Transcription regulation</keyword>
<dbReference type="AlphaFoldDB" id="A0A1C5JGV3"/>
<dbReference type="EMBL" id="LT607753">
    <property type="protein sequence ID" value="SCG69780.1"/>
    <property type="molecule type" value="Genomic_DNA"/>
</dbReference>
<keyword evidence="2" id="KW-0238">DNA-binding</keyword>
<evidence type="ECO:0000256" key="2">
    <source>
        <dbReference type="ARBA" id="ARBA00023125"/>
    </source>
</evidence>
<evidence type="ECO:0000259" key="4">
    <source>
        <dbReference type="SMART" id="SM00418"/>
    </source>
</evidence>
<reference evidence="6" key="1">
    <citation type="submission" date="2016-06" db="EMBL/GenBank/DDBJ databases">
        <authorList>
            <person name="Varghese N."/>
            <person name="Submissions Spin"/>
        </authorList>
    </citation>
    <scope>NUCLEOTIDE SEQUENCE [LARGE SCALE GENOMIC DNA]</scope>
    <source>
        <strain evidence="6">DSM 45161</strain>
    </source>
</reference>
<dbReference type="PANTHER" id="PTHR43132:SF8">
    <property type="entry name" value="HTH-TYPE TRANSCRIPTIONAL REGULATOR KMTR"/>
    <property type="match status" value="1"/>
</dbReference>
<dbReference type="Gene3D" id="1.10.10.10">
    <property type="entry name" value="Winged helix-like DNA-binding domain superfamily/Winged helix DNA-binding domain"/>
    <property type="match status" value="1"/>
</dbReference>
<dbReference type="InterPro" id="IPR036388">
    <property type="entry name" value="WH-like_DNA-bd_sf"/>
</dbReference>
<keyword evidence="3" id="KW-0804">Transcription</keyword>
<dbReference type="InterPro" id="IPR051011">
    <property type="entry name" value="Metal_resp_trans_reg"/>
</dbReference>
<dbReference type="Proteomes" id="UP000198215">
    <property type="component" value="Chromosome I"/>
</dbReference>
<evidence type="ECO:0000256" key="3">
    <source>
        <dbReference type="ARBA" id="ARBA00023163"/>
    </source>
</evidence>
<protein>
    <submittedName>
        <fullName evidence="5">Transcriptional regulator, ArsR family</fullName>
    </submittedName>
</protein>
<dbReference type="Pfam" id="PF12840">
    <property type="entry name" value="HTH_20"/>
    <property type="match status" value="1"/>
</dbReference>
<dbReference type="InterPro" id="IPR036390">
    <property type="entry name" value="WH_DNA-bd_sf"/>
</dbReference>
<dbReference type="SMART" id="SM00418">
    <property type="entry name" value="HTH_ARSR"/>
    <property type="match status" value="1"/>
</dbReference>
<feature type="domain" description="HTH arsR-type" evidence="4">
    <location>
        <begin position="258"/>
        <end position="326"/>
    </location>
</feature>
<sequence length="331" mass="35090">MVATVGAVVTLRLTATDLGRIVLRSAPAVLLELGAAGQRLLRPTVPEHLAAWRARCRAALRPVMRPYLDLCRRPDWFPDFLTPPRLGSDLEGALAEVDATPAEVLAAELRPAVEAGHLPPRVAPLAAADPAARRRLRDAMVAFHAVAVAPYWTEIVAAVHADRAVRGRAMVDAGIDRVLRELSPHLHFASAGQRYELSYECAFGADVVLSPAGRGVTLVPSYLVPQPAVRDDPAGPMVLAYPIRPTRRELTTGQPLADLLGRTRAAVLGAVADGPSTSELARRLGISVASASQHAATLRHAGLIDTHRAGPSVLHTLTPLGGDLLRAGSGR</sequence>
<dbReference type="PANTHER" id="PTHR43132">
    <property type="entry name" value="ARSENICAL RESISTANCE OPERON REPRESSOR ARSR-RELATED"/>
    <property type="match status" value="1"/>
</dbReference>
<dbReference type="SUPFAM" id="SSF46785">
    <property type="entry name" value="Winged helix' DNA-binding domain"/>
    <property type="match status" value="1"/>
</dbReference>
<dbReference type="GO" id="GO:0003677">
    <property type="term" value="F:DNA binding"/>
    <property type="evidence" value="ECO:0007669"/>
    <property type="project" value="UniProtKB-KW"/>
</dbReference>
<evidence type="ECO:0000313" key="5">
    <source>
        <dbReference type="EMBL" id="SCG69780.1"/>
    </source>
</evidence>
<keyword evidence="6" id="KW-1185">Reference proteome</keyword>
<name>A0A1C5JGV3_9ACTN</name>
<gene>
    <name evidence="5" type="ORF">GA0070614_4594</name>
</gene>
<dbReference type="InterPro" id="IPR001845">
    <property type="entry name" value="HTH_ArsR_DNA-bd_dom"/>
</dbReference>
<evidence type="ECO:0000313" key="6">
    <source>
        <dbReference type="Proteomes" id="UP000198215"/>
    </source>
</evidence>
<evidence type="ECO:0000256" key="1">
    <source>
        <dbReference type="ARBA" id="ARBA00023015"/>
    </source>
</evidence>
<organism evidence="5 6">
    <name type="scientific">Micromonospora coxensis</name>
    <dbReference type="NCBI Taxonomy" id="356852"/>
    <lineage>
        <taxon>Bacteria</taxon>
        <taxon>Bacillati</taxon>
        <taxon>Actinomycetota</taxon>
        <taxon>Actinomycetes</taxon>
        <taxon>Micromonosporales</taxon>
        <taxon>Micromonosporaceae</taxon>
        <taxon>Micromonospora</taxon>
    </lineage>
</organism>
<dbReference type="InterPro" id="IPR011991">
    <property type="entry name" value="ArsR-like_HTH"/>
</dbReference>
<accession>A0A1C5JGV3</accession>